<proteinExistence type="inferred from homology"/>
<keyword evidence="2 5" id="KW-0808">Transferase</keyword>
<dbReference type="UniPathway" id="UPA00632"/>
<dbReference type="InterPro" id="IPR004629">
    <property type="entry name" value="WecG_TagA_CpsF"/>
</dbReference>
<sequence>MKEEKNKVKILNVLFNHITKNALVKKLVERVSSNQKTFLVTANPEIIMYANTDKDYFSIVNNADYTIPDGIGVIIASKMIGNPLSERIAGYDLLVELLKVGNEKGWSAYFLGAKKEVVDKAVNNVKTTYPDLDIVGWHDGYFDWESSSISDEIREKKPDLIFVALGFPKQEIWISENINAFEKGLFMGVGGSFDVLAGEVKRAPLVWQKMNIEWLYRLIQQPSRWKRMLVLPQFVYKVFVGKYIKKTNE</sequence>
<dbReference type="NCBIfam" id="TIGR00696">
    <property type="entry name" value="wecG_tagA_cpsF"/>
    <property type="match status" value="1"/>
</dbReference>
<evidence type="ECO:0000256" key="2">
    <source>
        <dbReference type="ARBA" id="ARBA00022679"/>
    </source>
</evidence>
<evidence type="ECO:0000256" key="3">
    <source>
        <dbReference type="ARBA" id="ARBA00022944"/>
    </source>
</evidence>
<gene>
    <name evidence="6" type="ORF">F4694_000349</name>
</gene>
<dbReference type="Pfam" id="PF03808">
    <property type="entry name" value="Glyco_tran_WecG"/>
    <property type="match status" value="1"/>
</dbReference>
<dbReference type="HAMAP" id="MF_02070">
    <property type="entry name" value="TagA_TarA"/>
    <property type="match status" value="1"/>
</dbReference>
<keyword evidence="1 5" id="KW-0328">Glycosyltransferase</keyword>
<organism evidence="6 7">
    <name type="scientific">Neobacillus niacini</name>
    <dbReference type="NCBI Taxonomy" id="86668"/>
    <lineage>
        <taxon>Bacteria</taxon>
        <taxon>Bacillati</taxon>
        <taxon>Bacillota</taxon>
        <taxon>Bacilli</taxon>
        <taxon>Bacillales</taxon>
        <taxon>Bacillaceae</taxon>
        <taxon>Neobacillus</taxon>
    </lineage>
</organism>
<reference evidence="7" key="2">
    <citation type="submission" date="2020-08" db="EMBL/GenBank/DDBJ databases">
        <title>The Agave Microbiome: Exploring the role of microbial communities in plant adaptations to desert environments.</title>
        <authorList>
            <person name="Partida-Martinez L.P."/>
        </authorList>
    </citation>
    <scope>NUCLEOTIDE SEQUENCE [LARGE SCALE GENOMIC DNA]</scope>
    <source>
        <strain evidence="7">AT2.8</strain>
    </source>
</reference>
<dbReference type="Proteomes" id="UP000548423">
    <property type="component" value="Unassembled WGS sequence"/>
</dbReference>
<comment type="similarity">
    <text evidence="5">Belongs to the glycosyltransferase 26 family. TagA/TarA subfamily.</text>
</comment>
<evidence type="ECO:0000256" key="4">
    <source>
        <dbReference type="ARBA" id="ARBA00023316"/>
    </source>
</evidence>
<comment type="function">
    <text evidence="5">Catalyzes the conversion of GlcNAc-PP-undecaprenol into ManNAc-GlcNAc-PP-undecaprenol, the first committed lipid intermediate in the de novo synthesis of teichoic acid.</text>
</comment>
<keyword evidence="4 5" id="KW-0961">Cell wall biogenesis/degradation</keyword>
<evidence type="ECO:0000313" key="7">
    <source>
        <dbReference type="Proteomes" id="UP000548423"/>
    </source>
</evidence>
<name>A0A852T4L3_9BACI</name>
<dbReference type="CDD" id="cd06533">
    <property type="entry name" value="Glyco_transf_WecG_TagA"/>
    <property type="match status" value="1"/>
</dbReference>
<dbReference type="EMBL" id="JACCBX010000001">
    <property type="protein sequence ID" value="NYE03630.1"/>
    <property type="molecule type" value="Genomic_DNA"/>
</dbReference>
<dbReference type="AlphaFoldDB" id="A0A852T4L3"/>
<dbReference type="GO" id="GO:0047244">
    <property type="term" value="F:N-acetylglucosaminyldiphosphoundecaprenol N-acetyl-beta-D-mannosaminyltransferase activity"/>
    <property type="evidence" value="ECO:0007669"/>
    <property type="project" value="UniProtKB-UniRule"/>
</dbReference>
<dbReference type="PANTHER" id="PTHR34136:SF1">
    <property type="entry name" value="UDP-N-ACETYL-D-MANNOSAMINURONIC ACID TRANSFERASE"/>
    <property type="match status" value="1"/>
</dbReference>
<reference evidence="7" key="1">
    <citation type="submission" date="2020-07" db="EMBL/GenBank/DDBJ databases">
        <authorList>
            <person name="Partida-Martinez L."/>
            <person name="Huntemann M."/>
            <person name="Clum A."/>
            <person name="Wang J."/>
            <person name="Palaniappan K."/>
            <person name="Ritter S."/>
            <person name="Chen I.-M."/>
            <person name="Stamatis D."/>
            <person name="Reddy T."/>
            <person name="O'Malley R."/>
            <person name="Daum C."/>
            <person name="Shapiro N."/>
            <person name="Ivanova N."/>
            <person name="Kyrpides N."/>
            <person name="Woyke T."/>
        </authorList>
    </citation>
    <scope>NUCLEOTIDE SEQUENCE [LARGE SCALE GENOMIC DNA]</scope>
    <source>
        <strain evidence="7">AT2.8</strain>
    </source>
</reference>
<dbReference type="GO" id="GO:0019350">
    <property type="term" value="P:teichoic acid biosynthetic process"/>
    <property type="evidence" value="ECO:0007669"/>
    <property type="project" value="UniProtKB-UniRule"/>
</dbReference>
<dbReference type="InterPro" id="IPR034714">
    <property type="entry name" value="TagA_TarA"/>
</dbReference>
<comment type="caution">
    <text evidence="6">The sequence shown here is derived from an EMBL/GenBank/DDBJ whole genome shotgun (WGS) entry which is preliminary data.</text>
</comment>
<dbReference type="PANTHER" id="PTHR34136">
    <property type="match status" value="1"/>
</dbReference>
<evidence type="ECO:0000256" key="5">
    <source>
        <dbReference type="HAMAP-Rule" id="MF_02070"/>
    </source>
</evidence>
<protein>
    <recommendedName>
        <fullName evidence="5">N-acetylglucosaminyldiphosphoundecaprenol N-acetyl-beta-D-mannosaminyltransferase</fullName>
        <ecNumber evidence="5">2.4.1.187</ecNumber>
    </recommendedName>
    <alternativeName>
        <fullName evidence="5">N-acetylmannosaminyltransferase</fullName>
    </alternativeName>
    <alternativeName>
        <fullName evidence="5">UDP-N-acetylmannosamine transferase</fullName>
    </alternativeName>
    <alternativeName>
        <fullName evidence="5">UDP-N-acetylmannosamine:N-acetylglucosaminyl pyrophosphorylundecaprenol N-acetylmannosaminyltransferase</fullName>
    </alternativeName>
</protein>
<evidence type="ECO:0000256" key="1">
    <source>
        <dbReference type="ARBA" id="ARBA00022676"/>
    </source>
</evidence>
<dbReference type="GO" id="GO:0071555">
    <property type="term" value="P:cell wall organization"/>
    <property type="evidence" value="ECO:0007669"/>
    <property type="project" value="UniProtKB-KW"/>
</dbReference>
<comment type="catalytic activity">
    <reaction evidence="5">
        <text>UDP-N-acetyl-alpha-D-mannosamine + N-acetyl-alpha-D-glucosaminyl-di-trans,octa-cis-undecaprenyl diphosphate = N-acetyl-beta-D-mannosaminyl-(1-&gt;4)-N-acetyl-alpha-D-glucosaminyl di-trans,octa-cis-undecaprenyl diphosphate + UDP + H(+)</text>
        <dbReference type="Rhea" id="RHEA:16053"/>
        <dbReference type="ChEBI" id="CHEBI:15378"/>
        <dbReference type="ChEBI" id="CHEBI:58223"/>
        <dbReference type="ChEBI" id="CHEBI:62959"/>
        <dbReference type="ChEBI" id="CHEBI:68623"/>
        <dbReference type="ChEBI" id="CHEBI:132210"/>
        <dbReference type="EC" id="2.4.1.187"/>
    </reaction>
</comment>
<comment type="pathway">
    <text evidence="5">Cell wall biogenesis; teichoic acid biosynthesis.</text>
</comment>
<evidence type="ECO:0000313" key="6">
    <source>
        <dbReference type="EMBL" id="NYE03630.1"/>
    </source>
</evidence>
<accession>A0A852T4L3</accession>
<keyword evidence="3 5" id="KW-0777">Teichoic acid biosynthesis</keyword>
<dbReference type="EC" id="2.4.1.187" evidence="5"/>